<gene>
    <name evidence="2" type="ORF">LV83_01395</name>
</gene>
<dbReference type="GO" id="GO:0016799">
    <property type="term" value="F:hydrolase activity, hydrolyzing N-glycosyl compounds"/>
    <property type="evidence" value="ECO:0007669"/>
    <property type="project" value="InterPro"/>
</dbReference>
<protein>
    <submittedName>
        <fullName evidence="2">Inosine-uridine preferring nucleoside hydrolase</fullName>
    </submittedName>
</protein>
<dbReference type="Pfam" id="PF07632">
    <property type="entry name" value="Sde182_NH-like"/>
    <property type="match status" value="1"/>
</dbReference>
<name>A0A327PR61_9BACT</name>
<accession>A0A327PR61</accession>
<feature type="domain" description="Cellulose-binding Sde182 nucleoside hydrolase-like" evidence="1">
    <location>
        <begin position="32"/>
        <end position="274"/>
    </location>
</feature>
<dbReference type="SUPFAM" id="SSF53590">
    <property type="entry name" value="Nucleoside hydrolase"/>
    <property type="match status" value="1"/>
</dbReference>
<dbReference type="Gene3D" id="3.90.245.10">
    <property type="entry name" value="Ribonucleoside hydrolase-like"/>
    <property type="match status" value="1"/>
</dbReference>
<dbReference type="PROSITE" id="PS51257">
    <property type="entry name" value="PROKAR_LIPOPROTEIN"/>
    <property type="match status" value="1"/>
</dbReference>
<comment type="caution">
    <text evidence="2">The sequence shown here is derived from an EMBL/GenBank/DDBJ whole genome shotgun (WGS) entry which is preliminary data.</text>
</comment>
<keyword evidence="3" id="KW-1185">Reference proteome</keyword>
<dbReference type="InterPro" id="IPR036452">
    <property type="entry name" value="Ribo_hydro-like"/>
</dbReference>
<dbReference type="EMBL" id="QLLK01000003">
    <property type="protein sequence ID" value="RAI92166.1"/>
    <property type="molecule type" value="Genomic_DNA"/>
</dbReference>
<reference evidence="2 3" key="1">
    <citation type="submission" date="2018-06" db="EMBL/GenBank/DDBJ databases">
        <title>Genomic Encyclopedia of Archaeal and Bacterial Type Strains, Phase II (KMG-II): from individual species to whole genera.</title>
        <authorList>
            <person name="Goeker M."/>
        </authorList>
    </citation>
    <scope>NUCLEOTIDE SEQUENCE [LARGE SCALE GENOMIC DNA]</scope>
    <source>
        <strain evidence="2 3">DSM 23446</strain>
    </source>
</reference>
<evidence type="ECO:0000313" key="2">
    <source>
        <dbReference type="EMBL" id="RAI92166.1"/>
    </source>
</evidence>
<dbReference type="OrthoDB" id="253051at2"/>
<dbReference type="RefSeq" id="WP_111610799.1">
    <property type="nucleotide sequence ID" value="NZ_QLLK01000003.1"/>
</dbReference>
<sequence>MISKNVFYLSLFPIALLFFGLTSCQQVVPKNRIIVSTDIGGSDPDDYQSLVHLFLYADTLEIVGIVSSPPFDGRKEHILEVIDAYEKDYPKLIAHSKAYPFPDQLRSVSAQGAIETQEGLTPTSGISEGAKLIVVEAKKKDSRPLYLLVWGSLTDVAQALHFSPDIKDKLRVYAIGSWNTLQDTSARNYIFEQHLDLWFIENNTTFRGMYMGGYQEEDFGNEGFVSEHIHNHGALGDLFYEKKKDIKMGDTPSVLYMLHGDPSDPESESWGGQFIKTDHSETYWTDNPDPSLVENKRNGAKTVNKWRKEFLTDWKNRMDILNSSVIKQPHFPSQ</sequence>
<keyword evidence="2" id="KW-0378">Hydrolase</keyword>
<evidence type="ECO:0000313" key="3">
    <source>
        <dbReference type="Proteomes" id="UP000249610"/>
    </source>
</evidence>
<dbReference type="AlphaFoldDB" id="A0A327PR61"/>
<evidence type="ECO:0000259" key="1">
    <source>
        <dbReference type="Pfam" id="PF07632"/>
    </source>
</evidence>
<dbReference type="InterPro" id="IPR011483">
    <property type="entry name" value="Sde182_NH-like"/>
</dbReference>
<proteinExistence type="predicted"/>
<dbReference type="Proteomes" id="UP000249610">
    <property type="component" value="Unassembled WGS sequence"/>
</dbReference>
<organism evidence="2 3">
    <name type="scientific">Algoriphagus yeomjeoni</name>
    <dbReference type="NCBI Taxonomy" id="291403"/>
    <lineage>
        <taxon>Bacteria</taxon>
        <taxon>Pseudomonadati</taxon>
        <taxon>Bacteroidota</taxon>
        <taxon>Cytophagia</taxon>
        <taxon>Cytophagales</taxon>
        <taxon>Cyclobacteriaceae</taxon>
        <taxon>Algoriphagus</taxon>
    </lineage>
</organism>